<dbReference type="AlphaFoldDB" id="A0A5N5T383"/>
<evidence type="ECO:0000256" key="3">
    <source>
        <dbReference type="ARBA" id="ARBA00023163"/>
    </source>
</evidence>
<dbReference type="PANTHER" id="PTHR12709:SF5">
    <property type="entry name" value="DNA-DIRECTED RNA POLYMERASE I SUBUNIT RPA43"/>
    <property type="match status" value="1"/>
</dbReference>
<dbReference type="GO" id="GO:0005736">
    <property type="term" value="C:RNA polymerase I complex"/>
    <property type="evidence" value="ECO:0007669"/>
    <property type="project" value="TreeGrafter"/>
</dbReference>
<gene>
    <name evidence="7" type="primary">twistnb</name>
    <name evidence="7" type="ORF">Anas_04737</name>
</gene>
<dbReference type="InterPro" id="IPR045113">
    <property type="entry name" value="Rpb7-like"/>
</dbReference>
<dbReference type="Pfam" id="PF17875">
    <property type="entry name" value="RPA43_OB"/>
    <property type="match status" value="1"/>
</dbReference>
<feature type="domain" description="RPA43 OB" evidence="6">
    <location>
        <begin position="100"/>
        <end position="232"/>
    </location>
</feature>
<feature type="compositionally biased region" description="Basic residues" evidence="5">
    <location>
        <begin position="219"/>
        <end position="228"/>
    </location>
</feature>
<dbReference type="Proteomes" id="UP000326759">
    <property type="component" value="Unassembled WGS sequence"/>
</dbReference>
<dbReference type="EMBL" id="SEYY01014179">
    <property type="protein sequence ID" value="KAB7500368.1"/>
    <property type="molecule type" value="Genomic_DNA"/>
</dbReference>
<dbReference type="PANTHER" id="PTHR12709">
    <property type="entry name" value="DNA-DIRECTED RNA POLYMERASE II, III"/>
    <property type="match status" value="1"/>
</dbReference>
<dbReference type="InterPro" id="IPR041178">
    <property type="entry name" value="RPA43_OB"/>
</dbReference>
<keyword evidence="3" id="KW-0804">Transcription</keyword>
<evidence type="ECO:0000313" key="8">
    <source>
        <dbReference type="Proteomes" id="UP000326759"/>
    </source>
</evidence>
<feature type="compositionally biased region" description="Basic residues" evidence="5">
    <location>
        <begin position="291"/>
        <end position="303"/>
    </location>
</feature>
<evidence type="ECO:0000313" key="7">
    <source>
        <dbReference type="EMBL" id="KAB7500368.1"/>
    </source>
</evidence>
<sequence>MNAVANIKLKDVKELYTQNLSCIKKITSSYTILLHPLYLNDIKNGVKIELNSMLKNYCKQLKGIVLGFEGVKINFPSGWIFDTNPFLHINIVADFYVFSPEIGSILKGKVVKKSPNHVGCLVHNIFNASSSIPNGITKENWCGNSVREGDSLEMKITELNLTCAVPFLKGDIIPESICLMSKDLSNIKIKEEKAEDEDSGISGVEKPNDEDNESENENKKKKKKKKKNSAVENLVEESIESPKKSKKRKRNNLENSNDDLEEGIEKVSKKIKLENSSENLSDENMGEDTKKKKKKKKKIKEES</sequence>
<accession>A0A5N5T383</accession>
<dbReference type="InterPro" id="IPR036898">
    <property type="entry name" value="RNA_pol_Rpb7-like_N_sf"/>
</dbReference>
<evidence type="ECO:0000256" key="2">
    <source>
        <dbReference type="ARBA" id="ARBA00022478"/>
    </source>
</evidence>
<name>A0A5N5T383_9CRUS</name>
<comment type="caution">
    <text evidence="7">The sequence shown here is derived from an EMBL/GenBank/DDBJ whole genome shotgun (WGS) entry which is preliminary data.</text>
</comment>
<protein>
    <submittedName>
        <fullName evidence="7">DNA-directed RNA polymerase I subunit RPA43</fullName>
    </submittedName>
</protein>
<dbReference type="GO" id="GO:0006362">
    <property type="term" value="P:transcription elongation by RNA polymerase I"/>
    <property type="evidence" value="ECO:0007669"/>
    <property type="project" value="TreeGrafter"/>
</dbReference>
<comment type="subcellular location">
    <subcellularLocation>
        <location evidence="1">Nucleus</location>
    </subcellularLocation>
</comment>
<evidence type="ECO:0000256" key="4">
    <source>
        <dbReference type="ARBA" id="ARBA00023242"/>
    </source>
</evidence>
<organism evidence="7 8">
    <name type="scientific">Armadillidium nasatum</name>
    <dbReference type="NCBI Taxonomy" id="96803"/>
    <lineage>
        <taxon>Eukaryota</taxon>
        <taxon>Metazoa</taxon>
        <taxon>Ecdysozoa</taxon>
        <taxon>Arthropoda</taxon>
        <taxon>Crustacea</taxon>
        <taxon>Multicrustacea</taxon>
        <taxon>Malacostraca</taxon>
        <taxon>Eumalacostraca</taxon>
        <taxon>Peracarida</taxon>
        <taxon>Isopoda</taxon>
        <taxon>Oniscidea</taxon>
        <taxon>Crinocheta</taxon>
        <taxon>Armadillidiidae</taxon>
        <taxon>Armadillidium</taxon>
    </lineage>
</organism>
<evidence type="ECO:0000256" key="5">
    <source>
        <dbReference type="SAM" id="MobiDB-lite"/>
    </source>
</evidence>
<keyword evidence="2 7" id="KW-0240">DNA-directed RNA polymerase</keyword>
<dbReference type="GO" id="GO:0006352">
    <property type="term" value="P:DNA-templated transcription initiation"/>
    <property type="evidence" value="ECO:0007669"/>
    <property type="project" value="InterPro"/>
</dbReference>
<feature type="region of interest" description="Disordered" evidence="5">
    <location>
        <begin position="191"/>
        <end position="303"/>
    </location>
</feature>
<dbReference type="Gene3D" id="3.30.1490.120">
    <property type="entry name" value="RNA polymerase Rpb7-like, N-terminal domain"/>
    <property type="match status" value="1"/>
</dbReference>
<evidence type="ECO:0000256" key="1">
    <source>
        <dbReference type="ARBA" id="ARBA00004123"/>
    </source>
</evidence>
<keyword evidence="4" id="KW-0539">Nucleus</keyword>
<keyword evidence="8" id="KW-1185">Reference proteome</keyword>
<dbReference type="OrthoDB" id="10250504at2759"/>
<reference evidence="7 8" key="1">
    <citation type="journal article" date="2019" name="PLoS Biol.">
        <title>Sex chromosomes control vertical transmission of feminizing Wolbachia symbionts in an isopod.</title>
        <authorList>
            <person name="Becking T."/>
            <person name="Chebbi M.A."/>
            <person name="Giraud I."/>
            <person name="Moumen B."/>
            <person name="Laverre T."/>
            <person name="Caubet Y."/>
            <person name="Peccoud J."/>
            <person name="Gilbert C."/>
            <person name="Cordaux R."/>
        </authorList>
    </citation>
    <scope>NUCLEOTIDE SEQUENCE [LARGE SCALE GENOMIC DNA]</scope>
    <source>
        <strain evidence="7">ANa2</strain>
        <tissue evidence="7">Whole body excluding digestive tract and cuticle</tissue>
    </source>
</reference>
<dbReference type="Gene3D" id="2.40.50.1060">
    <property type="match status" value="1"/>
</dbReference>
<evidence type="ECO:0000259" key="6">
    <source>
        <dbReference type="Pfam" id="PF17875"/>
    </source>
</evidence>
<feature type="compositionally biased region" description="Basic and acidic residues" evidence="5">
    <location>
        <begin position="263"/>
        <end position="275"/>
    </location>
</feature>
<proteinExistence type="predicted"/>